<name>A0ABU9VPU9_9CLOT</name>
<dbReference type="Gene3D" id="3.60.15.10">
    <property type="entry name" value="Ribonuclease Z/Hydroxyacylglutathione hydrolase-like"/>
    <property type="match status" value="1"/>
</dbReference>
<reference evidence="2 3" key="1">
    <citation type="submission" date="2024-04" db="EMBL/GenBank/DDBJ databases">
        <title>Genome sequencing and metabolic network reconstruction of aminoacids and betaine degradation by Anoxynatronum sibiricum.</title>
        <authorList>
            <person name="Detkova E.N."/>
            <person name="Boltjanskaja Y.V."/>
            <person name="Mardanov A.V."/>
            <person name="Kevbrin V."/>
        </authorList>
    </citation>
    <scope>NUCLEOTIDE SEQUENCE [LARGE SCALE GENOMIC DNA]</scope>
    <source>
        <strain evidence="2 3">Z-7981</strain>
    </source>
</reference>
<dbReference type="InterPro" id="IPR036866">
    <property type="entry name" value="RibonucZ/Hydroxyglut_hydro"/>
</dbReference>
<accession>A0ABU9VPU9</accession>
<organism evidence="2 3">
    <name type="scientific">Anoxynatronum sibiricum</name>
    <dbReference type="NCBI Taxonomy" id="210623"/>
    <lineage>
        <taxon>Bacteria</taxon>
        <taxon>Bacillati</taxon>
        <taxon>Bacillota</taxon>
        <taxon>Clostridia</taxon>
        <taxon>Eubacteriales</taxon>
        <taxon>Clostridiaceae</taxon>
        <taxon>Anoxynatronum</taxon>
    </lineage>
</organism>
<dbReference type="SMART" id="SM00849">
    <property type="entry name" value="Lactamase_B"/>
    <property type="match status" value="1"/>
</dbReference>
<gene>
    <name evidence="2" type="ORF">AAIG11_01765</name>
</gene>
<dbReference type="CDD" id="cd07713">
    <property type="entry name" value="DHPS-like_MBL-fold"/>
    <property type="match status" value="1"/>
</dbReference>
<dbReference type="PANTHER" id="PTHR13754">
    <property type="entry name" value="METALLO-BETA-LACTAMASE SUPERFAMILY PROTEIN"/>
    <property type="match status" value="1"/>
</dbReference>
<protein>
    <submittedName>
        <fullName evidence="2">MBL fold metallo-hydrolase</fullName>
    </submittedName>
</protein>
<dbReference type="SUPFAM" id="SSF56281">
    <property type="entry name" value="Metallo-hydrolase/oxidoreductase"/>
    <property type="match status" value="1"/>
</dbReference>
<dbReference type="EMBL" id="JBCITM010000001">
    <property type="protein sequence ID" value="MEN1759189.1"/>
    <property type="molecule type" value="Genomic_DNA"/>
</dbReference>
<evidence type="ECO:0000313" key="3">
    <source>
        <dbReference type="Proteomes" id="UP001407405"/>
    </source>
</evidence>
<comment type="caution">
    <text evidence="2">The sequence shown here is derived from an EMBL/GenBank/DDBJ whole genome shotgun (WGS) entry which is preliminary data.</text>
</comment>
<sequence>MLEAYSKGEHQETERKTVEVHVGATNGKRGNEMKLTVLMDNNTIIDRYFLGEPGLSYLLEVDDRKILFDTGYSDAYLLNGQKMGIHFFDLDAIVLSHSHMDHTWGLEPLIKRFSEEVMEGRQFRQPILVAHPHIFDSKSFFGIEEFGVNVDPQKLAKYMTPQLTREPFWLTEHLVFLGEIPRKNDFEARRSIGKVLVGNMLVDDYSMDDSALCYTGPEGLVIITGCSHAGICNIIEHARAVCGDERVRDVIGGFHLLDPEEKQMSGTVAYFKSQGIKQTHPCHCTDLKSKIELAKWIPVEEVGVGLVLEYT</sequence>
<feature type="domain" description="Metallo-beta-lactamase" evidence="1">
    <location>
        <begin position="53"/>
        <end position="283"/>
    </location>
</feature>
<dbReference type="InterPro" id="IPR001279">
    <property type="entry name" value="Metallo-B-lactamas"/>
</dbReference>
<evidence type="ECO:0000259" key="1">
    <source>
        <dbReference type="SMART" id="SM00849"/>
    </source>
</evidence>
<dbReference type="PANTHER" id="PTHR13754:SF18">
    <property type="entry name" value="7,8-DIHYDROPTERIN-6-METHYL-4-(BETA-D-RIBOFURANOSYL)-AMINOBENZENE-5'-PHOSPHATE SYNTHASE"/>
    <property type="match status" value="1"/>
</dbReference>
<evidence type="ECO:0000313" key="2">
    <source>
        <dbReference type="EMBL" id="MEN1759189.1"/>
    </source>
</evidence>
<dbReference type="InterPro" id="IPR052926">
    <property type="entry name" value="Metallo-beta-lactamase_dom"/>
</dbReference>
<dbReference type="InterPro" id="IPR041712">
    <property type="entry name" value="DHPS-like_MBL-fold"/>
</dbReference>
<dbReference type="Proteomes" id="UP001407405">
    <property type="component" value="Unassembled WGS sequence"/>
</dbReference>
<proteinExistence type="predicted"/>
<dbReference type="RefSeq" id="WP_343184562.1">
    <property type="nucleotide sequence ID" value="NZ_JBCITM010000001.1"/>
</dbReference>
<keyword evidence="3" id="KW-1185">Reference proteome</keyword>
<dbReference type="Pfam" id="PF00753">
    <property type="entry name" value="Lactamase_B"/>
    <property type="match status" value="1"/>
</dbReference>